<keyword evidence="2" id="KW-1185">Reference proteome</keyword>
<evidence type="ECO:0000313" key="1">
    <source>
        <dbReference type="EMBL" id="MCU5780349.1"/>
    </source>
</evidence>
<name>A0A9J6PX91_9GAMM</name>
<dbReference type="Proteomes" id="UP001064262">
    <property type="component" value="Unassembled WGS sequence"/>
</dbReference>
<dbReference type="AlphaFoldDB" id="A0A9J6PX91"/>
<protein>
    <submittedName>
        <fullName evidence="1">Imm10 family immunity protein</fullName>
    </submittedName>
</protein>
<sequence>MSNTKKFTAKCVNCTNEDDVLTIGVGDDDQDPKNFFMIGRFDEDDLSVDECIGFQTEATNFEVAGSIESVVLTADKLSVTINSKGEAEAGNKEFEALLPEKYDLTKLKIYLTEIFDGSRVKLTLR</sequence>
<evidence type="ECO:0000313" key="2">
    <source>
        <dbReference type="Proteomes" id="UP001064262"/>
    </source>
</evidence>
<reference evidence="1" key="1">
    <citation type="submission" date="2022-09" db="EMBL/GenBank/DDBJ databases">
        <title>Winslowiella arboricola sp. nov., isolated from bleeding cankers on broadleaf hosts.</title>
        <authorList>
            <person name="Brady C."/>
            <person name="Kaur S."/>
            <person name="Crampton B."/>
            <person name="Maddock D."/>
            <person name="Arnold D."/>
            <person name="Denman S."/>
        </authorList>
    </citation>
    <scope>NUCLEOTIDE SEQUENCE</scope>
    <source>
        <strain evidence="1">BAC 15a-03b</strain>
    </source>
</reference>
<dbReference type="EMBL" id="JAODIM010000043">
    <property type="protein sequence ID" value="MCU5780349.1"/>
    <property type="molecule type" value="Genomic_DNA"/>
</dbReference>
<organism evidence="1 2">
    <name type="scientific">Winslowiella arboricola</name>
    <dbReference type="NCBI Taxonomy" id="2978220"/>
    <lineage>
        <taxon>Bacteria</taxon>
        <taxon>Pseudomonadati</taxon>
        <taxon>Pseudomonadota</taxon>
        <taxon>Gammaproteobacteria</taxon>
        <taxon>Enterobacterales</taxon>
        <taxon>Erwiniaceae</taxon>
        <taxon>Winslowiella</taxon>
    </lineage>
</organism>
<gene>
    <name evidence="1" type="ORF">N5923_22905</name>
</gene>
<comment type="caution">
    <text evidence="1">The sequence shown here is derived from an EMBL/GenBank/DDBJ whole genome shotgun (WGS) entry which is preliminary data.</text>
</comment>
<dbReference type="RefSeq" id="WP_267144496.1">
    <property type="nucleotide sequence ID" value="NZ_JAODIL010000081.1"/>
</dbReference>
<proteinExistence type="predicted"/>
<accession>A0A9J6PX91</accession>